<evidence type="ECO:0000256" key="1">
    <source>
        <dbReference type="SAM" id="MobiDB-lite"/>
    </source>
</evidence>
<dbReference type="Proteomes" id="UP001058974">
    <property type="component" value="Chromosome 7"/>
</dbReference>
<dbReference type="EMBL" id="JAMSHJ010000007">
    <property type="protein sequence ID" value="KAI5383564.1"/>
    <property type="molecule type" value="Genomic_DNA"/>
</dbReference>
<evidence type="ECO:0008006" key="4">
    <source>
        <dbReference type="Google" id="ProtNLM"/>
    </source>
</evidence>
<keyword evidence="3" id="KW-1185">Reference proteome</keyword>
<evidence type="ECO:0000313" key="3">
    <source>
        <dbReference type="Proteomes" id="UP001058974"/>
    </source>
</evidence>
<dbReference type="AlphaFoldDB" id="A0A9D4VGN3"/>
<accession>A0A9D4VGN3</accession>
<dbReference type="PANTHER" id="PTHR33710:SF77">
    <property type="entry name" value="DNASE I-LIKE SUPERFAMILY PROTEIN"/>
    <property type="match status" value="1"/>
</dbReference>
<name>A0A9D4VGN3_PEA</name>
<evidence type="ECO:0000313" key="2">
    <source>
        <dbReference type="EMBL" id="KAI5383564.1"/>
    </source>
</evidence>
<protein>
    <recommendedName>
        <fullName evidence="4">Reverse transcriptase domain-containing protein</fullName>
    </recommendedName>
</protein>
<dbReference type="PANTHER" id="PTHR33710">
    <property type="entry name" value="BNAC02G09200D PROTEIN"/>
    <property type="match status" value="1"/>
</dbReference>
<sequence>MNRPPPEKAPVTFTEHMDDGESGEKNRNRNKEGNKNFTAVLQGPVVNNGQGGVLVSSSKCNIFMEQINMCKLIDINIIGHKFTWSGPIFHGGHTTYEILDMALCNDDWSLDFPEAQLKILTRVEFSDYHSILINLNKVKIINADKIFHFESAWVLRDKFHEEFEKAWRKKDSMMDNLRDVKEDIIYWKSKTFD</sequence>
<comment type="caution">
    <text evidence="2">The sequence shown here is derived from an EMBL/GenBank/DDBJ whole genome shotgun (WGS) entry which is preliminary data.</text>
</comment>
<feature type="region of interest" description="Disordered" evidence="1">
    <location>
        <begin position="1"/>
        <end position="34"/>
    </location>
</feature>
<proteinExistence type="predicted"/>
<feature type="compositionally biased region" description="Basic and acidic residues" evidence="1">
    <location>
        <begin position="15"/>
        <end position="34"/>
    </location>
</feature>
<reference evidence="2 3" key="1">
    <citation type="journal article" date="2022" name="Nat. Genet.">
        <title>Improved pea reference genome and pan-genome highlight genomic features and evolutionary characteristics.</title>
        <authorList>
            <person name="Yang T."/>
            <person name="Liu R."/>
            <person name="Luo Y."/>
            <person name="Hu S."/>
            <person name="Wang D."/>
            <person name="Wang C."/>
            <person name="Pandey M.K."/>
            <person name="Ge S."/>
            <person name="Xu Q."/>
            <person name="Li N."/>
            <person name="Li G."/>
            <person name="Huang Y."/>
            <person name="Saxena R.K."/>
            <person name="Ji Y."/>
            <person name="Li M."/>
            <person name="Yan X."/>
            <person name="He Y."/>
            <person name="Liu Y."/>
            <person name="Wang X."/>
            <person name="Xiang C."/>
            <person name="Varshney R.K."/>
            <person name="Ding H."/>
            <person name="Gao S."/>
            <person name="Zong X."/>
        </authorList>
    </citation>
    <scope>NUCLEOTIDE SEQUENCE [LARGE SCALE GENOMIC DNA]</scope>
    <source>
        <strain evidence="2 3">cv. Zhongwan 6</strain>
    </source>
</reference>
<dbReference type="Gramene" id="Psat07G0080700-T1">
    <property type="protein sequence ID" value="KAI5383564.1"/>
    <property type="gene ID" value="KIW84_070807"/>
</dbReference>
<organism evidence="2 3">
    <name type="scientific">Pisum sativum</name>
    <name type="common">Garden pea</name>
    <name type="synonym">Lathyrus oleraceus</name>
    <dbReference type="NCBI Taxonomy" id="3888"/>
    <lineage>
        <taxon>Eukaryota</taxon>
        <taxon>Viridiplantae</taxon>
        <taxon>Streptophyta</taxon>
        <taxon>Embryophyta</taxon>
        <taxon>Tracheophyta</taxon>
        <taxon>Spermatophyta</taxon>
        <taxon>Magnoliopsida</taxon>
        <taxon>eudicotyledons</taxon>
        <taxon>Gunneridae</taxon>
        <taxon>Pentapetalae</taxon>
        <taxon>rosids</taxon>
        <taxon>fabids</taxon>
        <taxon>Fabales</taxon>
        <taxon>Fabaceae</taxon>
        <taxon>Papilionoideae</taxon>
        <taxon>50 kb inversion clade</taxon>
        <taxon>NPAAA clade</taxon>
        <taxon>Hologalegina</taxon>
        <taxon>IRL clade</taxon>
        <taxon>Fabeae</taxon>
        <taxon>Lathyrus</taxon>
    </lineage>
</organism>
<gene>
    <name evidence="2" type="ORF">KIW84_070807</name>
</gene>